<dbReference type="KEGG" id="tao:THIAE_03885"/>
<dbReference type="OrthoDB" id="9788334at2"/>
<dbReference type="EMBL" id="CP007030">
    <property type="protein sequence ID" value="AHF01049.1"/>
    <property type="molecule type" value="Genomic_DNA"/>
</dbReference>
<dbReference type="PANTHER" id="PTHR30435">
    <property type="entry name" value="FLAGELLAR PROTEIN"/>
    <property type="match status" value="1"/>
</dbReference>
<evidence type="ECO:0000256" key="3">
    <source>
        <dbReference type="ARBA" id="ARBA00014376"/>
    </source>
</evidence>
<keyword evidence="8" id="KW-0969">Cilium</keyword>
<dbReference type="FunCoup" id="W0DVN7">
    <property type="interactions" value="64"/>
</dbReference>
<dbReference type="InterPro" id="IPR001444">
    <property type="entry name" value="Flag_bb_rod_N"/>
</dbReference>
<dbReference type="PANTHER" id="PTHR30435:SF12">
    <property type="entry name" value="FLAGELLAR BASAL BODY ROD PROTEIN FLGB"/>
    <property type="match status" value="1"/>
</dbReference>
<organism evidence="8 9">
    <name type="scientific">Thiomicrospira aerophila AL3</name>
    <dbReference type="NCBI Taxonomy" id="717772"/>
    <lineage>
        <taxon>Bacteria</taxon>
        <taxon>Pseudomonadati</taxon>
        <taxon>Pseudomonadota</taxon>
        <taxon>Gammaproteobacteria</taxon>
        <taxon>Thiotrichales</taxon>
        <taxon>Piscirickettsiaceae</taxon>
        <taxon>Thiomicrospira</taxon>
    </lineage>
</organism>
<keyword evidence="4 6" id="KW-0975">Bacterial flagellum</keyword>
<reference evidence="8 9" key="1">
    <citation type="submission" date="2013-12" db="EMBL/GenBank/DDBJ databases">
        <authorList>
            <consortium name="DOE Joint Genome Institute"/>
            <person name="Kappler U."/>
            <person name="Huntemann M."/>
            <person name="Han J."/>
            <person name="Chen A."/>
            <person name="Kyrpides N."/>
            <person name="Mavromatis K."/>
            <person name="Markowitz V."/>
            <person name="Palaniappan K."/>
            <person name="Ivanova N."/>
            <person name="Schaumberg A."/>
            <person name="Pati A."/>
            <person name="Liolios K."/>
            <person name="Nordberg H.P."/>
            <person name="Cantor M.N."/>
            <person name="Hua S.X."/>
            <person name="Woyke T."/>
        </authorList>
    </citation>
    <scope>NUCLEOTIDE SEQUENCE [LARGE SCALE GENOMIC DNA]</scope>
    <source>
        <strain evidence="9">AL2</strain>
    </source>
</reference>
<comment type="subunit">
    <text evidence="6">The basal body constitutes a major portion of the flagellar organelle and consists of a number of rings mounted on a central rod.</text>
</comment>
<proteinExistence type="inferred from homology"/>
<evidence type="ECO:0000256" key="1">
    <source>
        <dbReference type="ARBA" id="ARBA00004117"/>
    </source>
</evidence>
<evidence type="ECO:0000256" key="6">
    <source>
        <dbReference type="PIRNR" id="PIRNR002889"/>
    </source>
</evidence>
<dbReference type="InterPro" id="IPR006300">
    <property type="entry name" value="FlgB"/>
</dbReference>
<dbReference type="eggNOG" id="COG1815">
    <property type="taxonomic scope" value="Bacteria"/>
</dbReference>
<keyword evidence="9" id="KW-1185">Reference proteome</keyword>
<comment type="similarity">
    <text evidence="2 6">Belongs to the flagella basal body rod proteins family.</text>
</comment>
<dbReference type="PIRSF" id="PIRSF002889">
    <property type="entry name" value="Rod_FlgB"/>
    <property type="match status" value="1"/>
</dbReference>
<sequence length="130" mass="14354">MFDNVFGINEQALRLRQQRTELLASNLANAETPHYKARDIDFRAAMAGATAQQSSIGMARTHHGHLAGFDQAGGAGLVQYRIPTQPSLDGNTVEAHIEQTLFTDNALKYQTTLEFIDSRIQRIKGALRGE</sequence>
<evidence type="ECO:0000313" key="8">
    <source>
        <dbReference type="EMBL" id="AHF01049.1"/>
    </source>
</evidence>
<dbReference type="STRING" id="717772.THIAE_03885"/>
<dbReference type="NCBIfam" id="TIGR01396">
    <property type="entry name" value="FlgB"/>
    <property type="match status" value="1"/>
</dbReference>
<dbReference type="HOGENOM" id="CLU_125463_1_0_6"/>
<keyword evidence="8" id="KW-0282">Flagellum</keyword>
<dbReference type="Pfam" id="PF00460">
    <property type="entry name" value="Flg_bb_rod"/>
    <property type="match status" value="1"/>
</dbReference>
<dbReference type="GO" id="GO:0030694">
    <property type="term" value="C:bacterial-type flagellum basal body, rod"/>
    <property type="evidence" value="ECO:0007669"/>
    <property type="project" value="InterPro"/>
</dbReference>
<evidence type="ECO:0000259" key="7">
    <source>
        <dbReference type="Pfam" id="PF00460"/>
    </source>
</evidence>
<name>W0DVN7_9GAMM</name>
<comment type="subcellular location">
    <subcellularLocation>
        <location evidence="1 6">Bacterial flagellum basal body</location>
    </subcellularLocation>
</comment>
<dbReference type="Proteomes" id="UP000005380">
    <property type="component" value="Chromosome"/>
</dbReference>
<evidence type="ECO:0000313" key="9">
    <source>
        <dbReference type="Proteomes" id="UP000005380"/>
    </source>
</evidence>
<dbReference type="GO" id="GO:0071978">
    <property type="term" value="P:bacterial-type flagellum-dependent swarming motility"/>
    <property type="evidence" value="ECO:0007669"/>
    <property type="project" value="TreeGrafter"/>
</dbReference>
<evidence type="ECO:0000256" key="5">
    <source>
        <dbReference type="ARBA" id="ARBA00024934"/>
    </source>
</evidence>
<protein>
    <recommendedName>
        <fullName evidence="3 6">Flagellar basal body rod protein FlgB</fullName>
    </recommendedName>
</protein>
<dbReference type="RefSeq" id="WP_006459179.1">
    <property type="nucleotide sequence ID" value="NZ_CP007030.1"/>
</dbReference>
<dbReference type="InParanoid" id="W0DVN7"/>
<evidence type="ECO:0000256" key="2">
    <source>
        <dbReference type="ARBA" id="ARBA00009677"/>
    </source>
</evidence>
<evidence type="ECO:0000256" key="4">
    <source>
        <dbReference type="ARBA" id="ARBA00023143"/>
    </source>
</evidence>
<feature type="domain" description="Flagellar basal body rod protein N-terminal" evidence="7">
    <location>
        <begin position="11"/>
        <end position="36"/>
    </location>
</feature>
<keyword evidence="8" id="KW-0966">Cell projection</keyword>
<accession>W0DVN7</accession>
<comment type="function">
    <text evidence="5 6">Structural component of flagellum, the bacterial motility apparatus. Part of the rod structure of flagellar basal body.</text>
</comment>
<dbReference type="AlphaFoldDB" id="W0DVN7"/>
<gene>
    <name evidence="8" type="primary">flgB</name>
    <name evidence="8" type="ORF">THIAE_03885</name>
</gene>